<dbReference type="EMBL" id="JAHKNI010000011">
    <property type="protein sequence ID" value="MBU3065524.1"/>
    <property type="molecule type" value="Genomic_DNA"/>
</dbReference>
<dbReference type="PANTHER" id="PTHR46847">
    <property type="entry name" value="D-ALLOSE-BINDING PERIPLASMIC PROTEIN-RELATED"/>
    <property type="match status" value="1"/>
</dbReference>
<dbReference type="PANTHER" id="PTHR46847:SF1">
    <property type="entry name" value="D-ALLOSE-BINDING PERIPLASMIC PROTEIN-RELATED"/>
    <property type="match status" value="1"/>
</dbReference>
<name>A0ABS6B5D9_9NOCA</name>
<reference evidence="7 8" key="1">
    <citation type="submission" date="2021-06" db="EMBL/GenBank/DDBJ databases">
        <title>Actinomycetes sequencing.</title>
        <authorList>
            <person name="Shan Q."/>
        </authorList>
    </citation>
    <scope>NUCLEOTIDE SEQUENCE [LARGE SCALE GENOMIC DNA]</scope>
    <source>
        <strain evidence="7 8">NEAU-G5</strain>
    </source>
</reference>
<evidence type="ECO:0000313" key="6">
    <source>
        <dbReference type="EMBL" id="MBU3062642.1"/>
    </source>
</evidence>
<feature type="domain" description="Periplasmic binding protein" evidence="5">
    <location>
        <begin position="36"/>
        <end position="305"/>
    </location>
</feature>
<feature type="chain" id="PRO_5045032156" evidence="4">
    <location>
        <begin position="25"/>
        <end position="339"/>
    </location>
</feature>
<evidence type="ECO:0000256" key="1">
    <source>
        <dbReference type="ARBA" id="ARBA00004196"/>
    </source>
</evidence>
<gene>
    <name evidence="6" type="ORF">KO481_14060</name>
    <name evidence="7" type="ORF">KO481_28850</name>
</gene>
<comment type="similarity">
    <text evidence="2">Belongs to the bacterial solute-binding protein 2 family.</text>
</comment>
<accession>A0ABS6B5D9</accession>
<sequence>MSSRAIRIAAACFALTTVALTATACGKGSGSGQIEVGLITKTDTNPYFVKMKEGAQKAADAAGVKLVTAAGKFDGDNASQVTAIENMVAEGVKGIMITASDTKAIVPAIAKARAKGVEVFALDTPTEPQSAVDALFATNNFTAGQLIGKYAKAVEGDKPVKIAMIDLNPGVSVGTLRHNGFLSGYGAAQATQDMTQDVTAPNVVCAQPAQGDQAKAQSAMETCLQKDPGINVVYTINEPSALGAYTALKTAGKENDALIVSVDGGCTGVQGVKDGKIAATSQQYPLKMAQMGVQAIVDYAKTGKKTTGYTDTGVNLITAKPQAGVDSKDVQYGTDNCWG</sequence>
<dbReference type="RefSeq" id="WP_215917553.1">
    <property type="nucleotide sequence ID" value="NZ_JAHKNI010000004.1"/>
</dbReference>
<comment type="subcellular location">
    <subcellularLocation>
        <location evidence="1">Cell envelope</location>
    </subcellularLocation>
</comment>
<dbReference type="InterPro" id="IPR025997">
    <property type="entry name" value="SBP_2_dom"/>
</dbReference>
<dbReference type="Pfam" id="PF13407">
    <property type="entry name" value="Peripla_BP_4"/>
    <property type="match status" value="1"/>
</dbReference>
<protein>
    <submittedName>
        <fullName evidence="7">Sugar ABC transporter substrate-binding protein</fullName>
    </submittedName>
</protein>
<comment type="caution">
    <text evidence="7">The sequence shown here is derived from an EMBL/GenBank/DDBJ whole genome shotgun (WGS) entry which is preliminary data.</text>
</comment>
<evidence type="ECO:0000313" key="8">
    <source>
        <dbReference type="Proteomes" id="UP000733379"/>
    </source>
</evidence>
<keyword evidence="3 4" id="KW-0732">Signal</keyword>
<keyword evidence="8" id="KW-1185">Reference proteome</keyword>
<dbReference type="EMBL" id="JAHKNI010000004">
    <property type="protein sequence ID" value="MBU3062642.1"/>
    <property type="molecule type" value="Genomic_DNA"/>
</dbReference>
<evidence type="ECO:0000259" key="5">
    <source>
        <dbReference type="Pfam" id="PF13407"/>
    </source>
</evidence>
<evidence type="ECO:0000313" key="7">
    <source>
        <dbReference type="EMBL" id="MBU3065524.1"/>
    </source>
</evidence>
<dbReference type="Proteomes" id="UP000733379">
    <property type="component" value="Unassembled WGS sequence"/>
</dbReference>
<dbReference type="Gene3D" id="3.40.50.2300">
    <property type="match status" value="2"/>
</dbReference>
<organism evidence="7 8">
    <name type="scientific">Nocardia albiluteola</name>
    <dbReference type="NCBI Taxonomy" id="2842303"/>
    <lineage>
        <taxon>Bacteria</taxon>
        <taxon>Bacillati</taxon>
        <taxon>Actinomycetota</taxon>
        <taxon>Actinomycetes</taxon>
        <taxon>Mycobacteriales</taxon>
        <taxon>Nocardiaceae</taxon>
        <taxon>Nocardia</taxon>
    </lineage>
</organism>
<dbReference type="PROSITE" id="PS51257">
    <property type="entry name" value="PROKAR_LIPOPROTEIN"/>
    <property type="match status" value="1"/>
</dbReference>
<evidence type="ECO:0000256" key="3">
    <source>
        <dbReference type="ARBA" id="ARBA00022729"/>
    </source>
</evidence>
<proteinExistence type="inferred from homology"/>
<dbReference type="SUPFAM" id="SSF53822">
    <property type="entry name" value="Periplasmic binding protein-like I"/>
    <property type="match status" value="1"/>
</dbReference>
<evidence type="ECO:0000256" key="4">
    <source>
        <dbReference type="SAM" id="SignalP"/>
    </source>
</evidence>
<dbReference type="CDD" id="cd19973">
    <property type="entry name" value="PBP1_ABC_sugar_binding-like"/>
    <property type="match status" value="1"/>
</dbReference>
<feature type="signal peptide" evidence="4">
    <location>
        <begin position="1"/>
        <end position="24"/>
    </location>
</feature>
<dbReference type="InterPro" id="IPR028082">
    <property type="entry name" value="Peripla_BP_I"/>
</dbReference>
<evidence type="ECO:0000256" key="2">
    <source>
        <dbReference type="ARBA" id="ARBA00007639"/>
    </source>
</evidence>